<dbReference type="Proteomes" id="UP000285301">
    <property type="component" value="Unassembled WGS sequence"/>
</dbReference>
<evidence type="ECO:0000256" key="14">
    <source>
        <dbReference type="ARBA" id="ARBA00023113"/>
    </source>
</evidence>
<evidence type="ECO:0000313" key="18">
    <source>
        <dbReference type="EMBL" id="RWR98872.1"/>
    </source>
</evidence>
<dbReference type="GO" id="GO:0003964">
    <property type="term" value="F:RNA-directed DNA polymerase activity"/>
    <property type="evidence" value="ECO:0007669"/>
    <property type="project" value="UniProtKB-KW"/>
</dbReference>
<protein>
    <submittedName>
        <fullName evidence="18">Retrovirus-related Pol polyprotein from transposon TNT 1-94-like protein</fullName>
    </submittedName>
</protein>
<dbReference type="Gene3D" id="3.30.420.10">
    <property type="entry name" value="Ribonuclease H-like superfamily/Ribonuclease H"/>
    <property type="match status" value="1"/>
</dbReference>
<accession>A0A3S3RF48</accession>
<dbReference type="AlphaFoldDB" id="A0A3S3RF48"/>
<dbReference type="GO" id="GO:0006508">
    <property type="term" value="P:proteolysis"/>
    <property type="evidence" value="ECO:0007669"/>
    <property type="project" value="UniProtKB-KW"/>
</dbReference>
<keyword evidence="9" id="KW-0067">ATP-binding</keyword>
<dbReference type="GO" id="GO:0005524">
    <property type="term" value="F:ATP binding"/>
    <property type="evidence" value="ECO:0007669"/>
    <property type="project" value="UniProtKB-KW"/>
</dbReference>
<dbReference type="Pfam" id="PF22936">
    <property type="entry name" value="Pol_BBD"/>
    <property type="match status" value="1"/>
</dbReference>
<dbReference type="InterPro" id="IPR036397">
    <property type="entry name" value="RNaseH_sf"/>
</dbReference>
<evidence type="ECO:0000256" key="1">
    <source>
        <dbReference type="ARBA" id="ARBA00002180"/>
    </source>
</evidence>
<keyword evidence="5" id="KW-0479">Metal-binding</keyword>
<dbReference type="InterPro" id="IPR057670">
    <property type="entry name" value="SH3_retrovirus"/>
</dbReference>
<dbReference type="InterPro" id="IPR054722">
    <property type="entry name" value="PolX-like_BBD"/>
</dbReference>
<name>A0A3S3RF48_9ACAR</name>
<evidence type="ECO:0000256" key="10">
    <source>
        <dbReference type="ARBA" id="ARBA00022842"/>
    </source>
</evidence>
<dbReference type="GO" id="GO:0004519">
    <property type="term" value="F:endonuclease activity"/>
    <property type="evidence" value="ECO:0007669"/>
    <property type="project" value="UniProtKB-KW"/>
</dbReference>
<keyword evidence="12" id="KW-0695">RNA-directed DNA polymerase</keyword>
<gene>
    <name evidence="18" type="ORF">B4U79_09229</name>
</gene>
<keyword evidence="2" id="KW-1188">Viral release from host cell</keyword>
<keyword evidence="19" id="KW-1185">Reference proteome</keyword>
<feature type="domain" description="Integrase catalytic" evidence="17">
    <location>
        <begin position="161"/>
        <end position="337"/>
    </location>
</feature>
<dbReference type="Pfam" id="PF00665">
    <property type="entry name" value="rve"/>
    <property type="match status" value="1"/>
</dbReference>
<evidence type="ECO:0000256" key="13">
    <source>
        <dbReference type="ARBA" id="ARBA00022932"/>
    </source>
</evidence>
<evidence type="ECO:0000256" key="11">
    <source>
        <dbReference type="ARBA" id="ARBA00022908"/>
    </source>
</evidence>
<comment type="caution">
    <text evidence="18">The sequence shown here is derived from an EMBL/GenBank/DDBJ whole genome shotgun (WGS) entry which is preliminary data.</text>
</comment>
<feature type="non-terminal residue" evidence="18">
    <location>
        <position position="509"/>
    </location>
</feature>
<evidence type="ECO:0000256" key="6">
    <source>
        <dbReference type="ARBA" id="ARBA00022741"/>
    </source>
</evidence>
<keyword evidence="10" id="KW-0460">Magnesium</keyword>
<dbReference type="InterPro" id="IPR039537">
    <property type="entry name" value="Retrotran_Ty1/copia-like"/>
</dbReference>
<dbReference type="Pfam" id="PF13976">
    <property type="entry name" value="gag_pre-integrs"/>
    <property type="match status" value="1"/>
</dbReference>
<dbReference type="SUPFAM" id="SSF53098">
    <property type="entry name" value="Ribonuclease H-like"/>
    <property type="match status" value="1"/>
</dbReference>
<keyword evidence="3" id="KW-0645">Protease</keyword>
<evidence type="ECO:0000256" key="8">
    <source>
        <dbReference type="ARBA" id="ARBA00022801"/>
    </source>
</evidence>
<evidence type="ECO:0000256" key="15">
    <source>
        <dbReference type="ARBA" id="ARBA00023172"/>
    </source>
</evidence>
<evidence type="ECO:0000256" key="7">
    <source>
        <dbReference type="ARBA" id="ARBA00022759"/>
    </source>
</evidence>
<evidence type="ECO:0000256" key="12">
    <source>
        <dbReference type="ARBA" id="ARBA00022918"/>
    </source>
</evidence>
<organism evidence="18 19">
    <name type="scientific">Dinothrombium tinctorium</name>
    <dbReference type="NCBI Taxonomy" id="1965070"/>
    <lineage>
        <taxon>Eukaryota</taxon>
        <taxon>Metazoa</taxon>
        <taxon>Ecdysozoa</taxon>
        <taxon>Arthropoda</taxon>
        <taxon>Chelicerata</taxon>
        <taxon>Arachnida</taxon>
        <taxon>Acari</taxon>
        <taxon>Acariformes</taxon>
        <taxon>Trombidiformes</taxon>
        <taxon>Prostigmata</taxon>
        <taxon>Anystina</taxon>
        <taxon>Parasitengona</taxon>
        <taxon>Trombidioidea</taxon>
        <taxon>Trombidiidae</taxon>
        <taxon>Dinothrombium</taxon>
    </lineage>
</organism>
<comment type="function">
    <text evidence="1">The aspartyl protease (PR) mediates the proteolytic cleavages of the Gag and Gag-Pol polyproteins after assembly of the VLP.</text>
</comment>
<dbReference type="OrthoDB" id="6496110at2759"/>
<evidence type="ECO:0000256" key="2">
    <source>
        <dbReference type="ARBA" id="ARBA00022612"/>
    </source>
</evidence>
<reference evidence="18 19" key="1">
    <citation type="journal article" date="2018" name="Gigascience">
        <title>Genomes of trombidid mites reveal novel predicted allergens and laterally-transferred genes associated with secondary metabolism.</title>
        <authorList>
            <person name="Dong X."/>
            <person name="Chaisiri K."/>
            <person name="Xia D."/>
            <person name="Armstrong S.D."/>
            <person name="Fang Y."/>
            <person name="Donnelly M.J."/>
            <person name="Kadowaki T."/>
            <person name="McGarry J.W."/>
            <person name="Darby A.C."/>
            <person name="Makepeace B.L."/>
        </authorList>
    </citation>
    <scope>NUCLEOTIDE SEQUENCE [LARGE SCALE GENOMIC DNA]</scope>
    <source>
        <strain evidence="18">UoL-WK</strain>
    </source>
</reference>
<keyword evidence="7" id="KW-0255">Endonuclease</keyword>
<keyword evidence="6" id="KW-0547">Nucleotide-binding</keyword>
<keyword evidence="13" id="KW-0548">Nucleotidyltransferase</keyword>
<evidence type="ECO:0000259" key="17">
    <source>
        <dbReference type="PROSITE" id="PS50994"/>
    </source>
</evidence>
<keyword evidence="13" id="KW-0239">DNA-directed DNA polymerase</keyword>
<dbReference type="GO" id="GO:0046872">
    <property type="term" value="F:metal ion binding"/>
    <property type="evidence" value="ECO:0007669"/>
    <property type="project" value="UniProtKB-KW"/>
</dbReference>
<proteinExistence type="predicted"/>
<dbReference type="GO" id="GO:0008233">
    <property type="term" value="F:peptidase activity"/>
    <property type="evidence" value="ECO:0007669"/>
    <property type="project" value="UniProtKB-KW"/>
</dbReference>
<keyword evidence="4" id="KW-0540">Nuclease</keyword>
<keyword evidence="8" id="KW-0378">Hydrolase</keyword>
<dbReference type="InterPro" id="IPR025724">
    <property type="entry name" value="GAG-pre-integrase_dom"/>
</dbReference>
<feature type="region of interest" description="Disordered" evidence="16">
    <location>
        <begin position="436"/>
        <end position="463"/>
    </location>
</feature>
<evidence type="ECO:0000256" key="3">
    <source>
        <dbReference type="ARBA" id="ARBA00022670"/>
    </source>
</evidence>
<evidence type="ECO:0000256" key="9">
    <source>
        <dbReference type="ARBA" id="ARBA00022840"/>
    </source>
</evidence>
<dbReference type="GO" id="GO:0003676">
    <property type="term" value="F:nucleic acid binding"/>
    <property type="evidence" value="ECO:0007669"/>
    <property type="project" value="InterPro"/>
</dbReference>
<evidence type="ECO:0000256" key="5">
    <source>
        <dbReference type="ARBA" id="ARBA00022723"/>
    </source>
</evidence>
<dbReference type="PANTHER" id="PTHR42648">
    <property type="entry name" value="TRANSPOSASE, PUTATIVE-RELATED"/>
    <property type="match status" value="1"/>
</dbReference>
<dbReference type="EMBL" id="NCKU01018139">
    <property type="protein sequence ID" value="RWR98872.1"/>
    <property type="molecule type" value="Genomic_DNA"/>
</dbReference>
<evidence type="ECO:0000256" key="16">
    <source>
        <dbReference type="SAM" id="MobiDB-lite"/>
    </source>
</evidence>
<dbReference type="PROSITE" id="PS50994">
    <property type="entry name" value="INTEGRASE"/>
    <property type="match status" value="1"/>
</dbReference>
<evidence type="ECO:0000313" key="19">
    <source>
        <dbReference type="Proteomes" id="UP000285301"/>
    </source>
</evidence>
<dbReference type="GO" id="GO:0006310">
    <property type="term" value="P:DNA recombination"/>
    <property type="evidence" value="ECO:0007669"/>
    <property type="project" value="UniProtKB-KW"/>
</dbReference>
<dbReference type="InterPro" id="IPR001584">
    <property type="entry name" value="Integrase_cat-core"/>
</dbReference>
<dbReference type="STRING" id="1965070.A0A3S3RF48"/>
<keyword evidence="15" id="KW-0233">DNA recombination</keyword>
<dbReference type="PANTHER" id="PTHR42648:SF11">
    <property type="entry name" value="TRANSPOSON TY4-P GAG-POL POLYPROTEIN"/>
    <property type="match status" value="1"/>
</dbReference>
<dbReference type="InterPro" id="IPR012337">
    <property type="entry name" value="RNaseH-like_sf"/>
</dbReference>
<keyword evidence="14" id="KW-0917">Virion maturation</keyword>
<evidence type="ECO:0000256" key="4">
    <source>
        <dbReference type="ARBA" id="ARBA00022722"/>
    </source>
</evidence>
<sequence>MVNYEEINPIDITLADNRIVKAIGVGDIHLIFKTKAGFAKVLMKEVLFVPELGNNLFSVSKVASLGFEVIFGDKNCRIKRGNKLLVEGFRKGGLYLLNCEINYASIASDNISIEIWHHRLGHISKDTIRHMMTNKMVDGLSYSDITKDTVCEGCAKGKMSRRPFPNTSTNRSTKTLQLVHTDVCGPMQTKTFSGKRYFLTFIDDYSRFTVCYLLEHKSEVYDKFVECEALVTNMTSNRIKMLRSDEGCEYRSKKFNAFCKGKGIIQQFTASYTPQQNGVAERMNRTIVEAARCMLQAAQLDNKYWDEAVQTAVYLQNRSSTKALTNITPYEAWFGKKPDLSNLRVFGCQAYAHILIEKRQKLDANSTKCIFLGYSESIKAYRLQEVKTGKLVISRDVIFSENLIMKSNETQRNCNDLVNEDGIDIVLKNKEGLVEATSNETSKTNETSKEPRRSDRHNKGVPPDRFGFSKQLAQFGANSDDLFEFAFTTVSSSCGEPTSWTEAMNSAES</sequence>
<keyword evidence="11" id="KW-0229">DNA integration</keyword>
<dbReference type="GO" id="GO:0003887">
    <property type="term" value="F:DNA-directed DNA polymerase activity"/>
    <property type="evidence" value="ECO:0007669"/>
    <property type="project" value="UniProtKB-KW"/>
</dbReference>
<dbReference type="Pfam" id="PF25597">
    <property type="entry name" value="SH3_retrovirus"/>
    <property type="match status" value="1"/>
</dbReference>
<keyword evidence="13" id="KW-0808">Transferase</keyword>
<dbReference type="GO" id="GO:0015074">
    <property type="term" value="P:DNA integration"/>
    <property type="evidence" value="ECO:0007669"/>
    <property type="project" value="UniProtKB-KW"/>
</dbReference>